<dbReference type="Pfam" id="PF00270">
    <property type="entry name" value="DEAD"/>
    <property type="match status" value="1"/>
</dbReference>
<protein>
    <recommendedName>
        <fullName evidence="4">ATP-dependent RNA helicase</fullName>
        <ecNumber evidence="4">3.6.4.13</ecNumber>
    </recommendedName>
</protein>
<evidence type="ECO:0000256" key="3">
    <source>
        <dbReference type="ARBA" id="ARBA00022840"/>
    </source>
</evidence>
<keyword evidence="4" id="KW-0347">Helicase</keyword>
<dbReference type="AlphaFoldDB" id="A0A4U5M0U6"/>
<reference evidence="6 7" key="2">
    <citation type="journal article" date="2019" name="G3 (Bethesda)">
        <title>Hybrid Assembly of the Genome of the Entomopathogenic Nematode Steinernema carpocapsae Identifies the X-Chromosome.</title>
        <authorList>
            <person name="Serra L."/>
            <person name="Macchietto M."/>
            <person name="Macias-Munoz A."/>
            <person name="McGill C.J."/>
            <person name="Rodriguez I.M."/>
            <person name="Rodriguez B."/>
            <person name="Murad R."/>
            <person name="Mortazavi A."/>
        </authorList>
    </citation>
    <scope>NUCLEOTIDE SEQUENCE [LARGE SCALE GENOMIC DNA]</scope>
    <source>
        <strain evidence="6 7">ALL</strain>
    </source>
</reference>
<evidence type="ECO:0000256" key="4">
    <source>
        <dbReference type="RuleBase" id="RU365068"/>
    </source>
</evidence>
<reference evidence="6 7" key="1">
    <citation type="journal article" date="2015" name="Genome Biol.">
        <title>Comparative genomics of Steinernema reveals deeply conserved gene regulatory networks.</title>
        <authorList>
            <person name="Dillman A.R."/>
            <person name="Macchietto M."/>
            <person name="Porter C.F."/>
            <person name="Rogers A."/>
            <person name="Williams B."/>
            <person name="Antoshechkin I."/>
            <person name="Lee M.M."/>
            <person name="Goodwin Z."/>
            <person name="Lu X."/>
            <person name="Lewis E.E."/>
            <person name="Goodrich-Blair H."/>
            <person name="Stock S.P."/>
            <person name="Adams B.J."/>
            <person name="Sternberg P.W."/>
            <person name="Mortazavi A."/>
        </authorList>
    </citation>
    <scope>NUCLEOTIDE SEQUENCE [LARGE SCALE GENOMIC DNA]</scope>
    <source>
        <strain evidence="6 7">ALL</strain>
    </source>
</reference>
<feature type="domain" description="DEAD/DEAH-box helicase" evidence="5">
    <location>
        <begin position="71"/>
        <end position="244"/>
    </location>
</feature>
<organism evidence="6 7">
    <name type="scientific">Steinernema carpocapsae</name>
    <name type="common">Entomopathogenic nematode</name>
    <dbReference type="NCBI Taxonomy" id="34508"/>
    <lineage>
        <taxon>Eukaryota</taxon>
        <taxon>Metazoa</taxon>
        <taxon>Ecdysozoa</taxon>
        <taxon>Nematoda</taxon>
        <taxon>Chromadorea</taxon>
        <taxon>Rhabditida</taxon>
        <taxon>Tylenchina</taxon>
        <taxon>Panagrolaimomorpha</taxon>
        <taxon>Strongyloidoidea</taxon>
        <taxon>Steinernematidae</taxon>
        <taxon>Steinernema</taxon>
    </lineage>
</organism>
<dbReference type="OrthoDB" id="422663at2759"/>
<accession>A0A4U5M0U6</accession>
<evidence type="ECO:0000259" key="5">
    <source>
        <dbReference type="Pfam" id="PF00270"/>
    </source>
</evidence>
<comment type="catalytic activity">
    <reaction evidence="4">
        <text>ATP + H2O = ADP + phosphate + H(+)</text>
        <dbReference type="Rhea" id="RHEA:13065"/>
        <dbReference type="ChEBI" id="CHEBI:15377"/>
        <dbReference type="ChEBI" id="CHEBI:15378"/>
        <dbReference type="ChEBI" id="CHEBI:30616"/>
        <dbReference type="ChEBI" id="CHEBI:43474"/>
        <dbReference type="ChEBI" id="CHEBI:456216"/>
        <dbReference type="EC" id="3.6.4.13"/>
    </reaction>
</comment>
<gene>
    <name evidence="6" type="ORF">L596_026270</name>
</gene>
<dbReference type="Gene3D" id="3.40.50.300">
    <property type="entry name" value="P-loop containing nucleotide triphosphate hydrolases"/>
    <property type="match status" value="1"/>
</dbReference>
<dbReference type="Proteomes" id="UP000298663">
    <property type="component" value="Unassembled WGS sequence"/>
</dbReference>
<comment type="domain">
    <text evidence="4">The Q motif is unique to and characteristic of the DEAD box family of RNA helicases and controls ATP binding and hydrolysis.</text>
</comment>
<dbReference type="InterPro" id="IPR011545">
    <property type="entry name" value="DEAD/DEAH_box_helicase_dom"/>
</dbReference>
<keyword evidence="1 4" id="KW-0547">Nucleotide-binding</keyword>
<dbReference type="GO" id="GO:0003723">
    <property type="term" value="F:RNA binding"/>
    <property type="evidence" value="ECO:0007669"/>
    <property type="project" value="UniProtKB-UniRule"/>
</dbReference>
<keyword evidence="3 4" id="KW-0067">ATP-binding</keyword>
<dbReference type="SUPFAM" id="SSF52540">
    <property type="entry name" value="P-loop containing nucleoside triphosphate hydrolases"/>
    <property type="match status" value="1"/>
</dbReference>
<dbReference type="EC" id="3.6.4.13" evidence="4"/>
<evidence type="ECO:0000313" key="6">
    <source>
        <dbReference type="EMBL" id="TKR62288.1"/>
    </source>
</evidence>
<keyword evidence="2 4" id="KW-0378">Hydrolase</keyword>
<dbReference type="GO" id="GO:0005524">
    <property type="term" value="F:ATP binding"/>
    <property type="evidence" value="ECO:0007669"/>
    <property type="project" value="UniProtKB-UniRule"/>
</dbReference>
<evidence type="ECO:0000313" key="7">
    <source>
        <dbReference type="Proteomes" id="UP000298663"/>
    </source>
</evidence>
<dbReference type="GO" id="GO:0016787">
    <property type="term" value="F:hydrolase activity"/>
    <property type="evidence" value="ECO:0007669"/>
    <property type="project" value="UniProtKB-KW"/>
</dbReference>
<keyword evidence="4" id="KW-0694">RNA-binding</keyword>
<dbReference type="STRING" id="34508.A0A4U5M0U6"/>
<sequence length="273" mass="31458">MSLAEIFEKEFCAYSDVKKRSEITKVEVNQIQNDEILEIEPKLIHSFDDYDFHPQLIQNFKECFCQEPSLIQKAFWNLALNGLTNVMVTTPTDSGNAFTYLVPMIQRVIQLKDIFVRRLCQDDQTASKSNHAPLAIIFVSTKKIEDEISEAAKVLSENISEVSVTSSSHQGKFTGGSDIHVTTVKGLQRFIEEDIENKKFKRMALDSCMFTVFDKAEKIFQDKNCQNELEEILEEISRAKPQMKMYAFGSKLTKRVEEYMEDNYFKVNGLVEE</sequence>
<keyword evidence="7" id="KW-1185">Reference proteome</keyword>
<dbReference type="InterPro" id="IPR027417">
    <property type="entry name" value="P-loop_NTPase"/>
</dbReference>
<comment type="similarity">
    <text evidence="4">Belongs to the DEAD box helicase family.</text>
</comment>
<dbReference type="GO" id="GO:0003724">
    <property type="term" value="F:RNA helicase activity"/>
    <property type="evidence" value="ECO:0007669"/>
    <property type="project" value="UniProtKB-EC"/>
</dbReference>
<comment type="caution">
    <text evidence="6">The sequence shown here is derived from an EMBL/GenBank/DDBJ whole genome shotgun (WGS) entry which is preliminary data.</text>
</comment>
<comment type="function">
    <text evidence="4">RNA helicase.</text>
</comment>
<dbReference type="EMBL" id="AZBU02000010">
    <property type="protein sequence ID" value="TKR62288.1"/>
    <property type="molecule type" value="Genomic_DNA"/>
</dbReference>
<dbReference type="PANTHER" id="PTHR24031">
    <property type="entry name" value="RNA HELICASE"/>
    <property type="match status" value="1"/>
</dbReference>
<proteinExistence type="inferred from homology"/>
<evidence type="ECO:0000256" key="2">
    <source>
        <dbReference type="ARBA" id="ARBA00022801"/>
    </source>
</evidence>
<evidence type="ECO:0000256" key="1">
    <source>
        <dbReference type="ARBA" id="ARBA00022741"/>
    </source>
</evidence>
<name>A0A4U5M0U6_STECR</name>